<name>A0AA89B4W8_9ASTE</name>
<organism evidence="2 3">
    <name type="scientific">Escallonia herrerae</name>
    <dbReference type="NCBI Taxonomy" id="1293975"/>
    <lineage>
        <taxon>Eukaryota</taxon>
        <taxon>Viridiplantae</taxon>
        <taxon>Streptophyta</taxon>
        <taxon>Embryophyta</taxon>
        <taxon>Tracheophyta</taxon>
        <taxon>Spermatophyta</taxon>
        <taxon>Magnoliopsida</taxon>
        <taxon>eudicotyledons</taxon>
        <taxon>Gunneridae</taxon>
        <taxon>Pentapetalae</taxon>
        <taxon>asterids</taxon>
        <taxon>campanulids</taxon>
        <taxon>Escalloniales</taxon>
        <taxon>Escalloniaceae</taxon>
        <taxon>Escallonia</taxon>
    </lineage>
</organism>
<comment type="caution">
    <text evidence="2">The sequence shown here is derived from an EMBL/GenBank/DDBJ whole genome shotgun (WGS) entry which is preliminary data.</text>
</comment>
<gene>
    <name evidence="2" type="ORF">RJ639_038438</name>
</gene>
<feature type="compositionally biased region" description="Gly residues" evidence="1">
    <location>
        <begin position="112"/>
        <end position="121"/>
    </location>
</feature>
<evidence type="ECO:0000313" key="2">
    <source>
        <dbReference type="EMBL" id="KAK3029549.1"/>
    </source>
</evidence>
<dbReference type="AlphaFoldDB" id="A0AA89B4W8"/>
<feature type="region of interest" description="Disordered" evidence="1">
    <location>
        <begin position="81"/>
        <end position="131"/>
    </location>
</feature>
<evidence type="ECO:0000256" key="1">
    <source>
        <dbReference type="SAM" id="MobiDB-lite"/>
    </source>
</evidence>
<sequence length="224" mass="23988">MLPAASSFSSNLLLVLLDSLRHLLRHILLIMLRQHLSRRKITLQSPRLLSTRLSRPFLLHLLCERPHEPLHHHRVPLPKQIGQRPLDYDDKAGDAAEGEGVGPEAAGLELPGAGGDVGSRGSGRLAARGGEEAEGEGVDLVEIGGELENGGCSGCEDLGVEVVVVMMMIVEGAVEGGGGGGAEEMAGKPGCCSIDGVRTDNPEWWRIKQQALVRRTYKKEMVVA</sequence>
<keyword evidence="3" id="KW-1185">Reference proteome</keyword>
<dbReference type="EMBL" id="JAVXUP010000376">
    <property type="protein sequence ID" value="KAK3029549.1"/>
    <property type="molecule type" value="Genomic_DNA"/>
</dbReference>
<proteinExistence type="predicted"/>
<dbReference type="Proteomes" id="UP001188597">
    <property type="component" value="Unassembled WGS sequence"/>
</dbReference>
<feature type="compositionally biased region" description="Low complexity" evidence="1">
    <location>
        <begin position="102"/>
        <end position="111"/>
    </location>
</feature>
<accession>A0AA89B4W8</accession>
<evidence type="ECO:0000313" key="3">
    <source>
        <dbReference type="Proteomes" id="UP001188597"/>
    </source>
</evidence>
<reference evidence="2" key="1">
    <citation type="submission" date="2022-12" db="EMBL/GenBank/DDBJ databases">
        <title>Draft genome assemblies for two species of Escallonia (Escalloniales).</title>
        <authorList>
            <person name="Chanderbali A."/>
            <person name="Dervinis C."/>
            <person name="Anghel I."/>
            <person name="Soltis D."/>
            <person name="Soltis P."/>
            <person name="Zapata F."/>
        </authorList>
    </citation>
    <scope>NUCLEOTIDE SEQUENCE</scope>
    <source>
        <strain evidence="2">UCBG64.0493</strain>
        <tissue evidence="2">Leaf</tissue>
    </source>
</reference>
<protein>
    <submittedName>
        <fullName evidence="2">Uncharacterized protein</fullName>
    </submittedName>
</protein>